<sequence length="63" mass="7110">MIVEKERILIQGFEADDASCRELVVLAAAWAIGELQREMLKTIERPGGGNFGMYEPEQKEMPN</sequence>
<dbReference type="Proteomes" id="UP000247620">
    <property type="component" value="Unassembled WGS sequence"/>
</dbReference>
<proteinExistence type="predicted"/>
<reference evidence="1 2" key="1">
    <citation type="submission" date="2018-06" db="EMBL/GenBank/DDBJ databases">
        <title>Pseudomonas diversity within urban Lake Michigan freshwaters.</title>
        <authorList>
            <person name="Batrich M."/>
            <person name="Hatzopoulos T."/>
            <person name="Putonti C."/>
        </authorList>
    </citation>
    <scope>NUCLEOTIDE SEQUENCE [LARGE SCALE GENOMIC DNA]</scope>
    <source>
        <strain evidence="1 2">LBp-160603</strain>
    </source>
</reference>
<organism evidence="1 2">
    <name type="scientific">Pseudomonas soli</name>
    <dbReference type="NCBI Taxonomy" id="1306993"/>
    <lineage>
        <taxon>Bacteria</taxon>
        <taxon>Pseudomonadati</taxon>
        <taxon>Pseudomonadota</taxon>
        <taxon>Gammaproteobacteria</taxon>
        <taxon>Pseudomonadales</taxon>
        <taxon>Pseudomonadaceae</taxon>
        <taxon>Pseudomonas</taxon>
    </lineage>
</organism>
<comment type="caution">
    <text evidence="1">The sequence shown here is derived from an EMBL/GenBank/DDBJ whole genome shotgun (WGS) entry which is preliminary data.</text>
</comment>
<dbReference type="AlphaFoldDB" id="A0A2V4I1U1"/>
<protein>
    <submittedName>
        <fullName evidence="1">Uncharacterized protein</fullName>
    </submittedName>
</protein>
<evidence type="ECO:0000313" key="1">
    <source>
        <dbReference type="EMBL" id="PYB84508.1"/>
    </source>
</evidence>
<evidence type="ECO:0000313" key="2">
    <source>
        <dbReference type="Proteomes" id="UP000247620"/>
    </source>
</evidence>
<name>A0A2V4I1U1_9PSED</name>
<gene>
    <name evidence="1" type="ORF">DMX07_06320</name>
</gene>
<dbReference type="EMBL" id="QJRO01000003">
    <property type="protein sequence ID" value="PYB84508.1"/>
    <property type="molecule type" value="Genomic_DNA"/>
</dbReference>
<accession>A0A2V4I1U1</accession>